<dbReference type="NCBIfam" id="TIGR02320">
    <property type="entry name" value="PEP_mutase"/>
    <property type="match status" value="1"/>
</dbReference>
<proteinExistence type="predicted"/>
<dbReference type="Proteomes" id="UP001300692">
    <property type="component" value="Unassembled WGS sequence"/>
</dbReference>
<comment type="caution">
    <text evidence="6">The sequence shown here is derived from an EMBL/GenBank/DDBJ whole genome shotgun (WGS) entry which is preliminary data.</text>
</comment>
<name>A0ABT3CUI5_9BACT</name>
<accession>A0ABT3CUI5</accession>
<dbReference type="GO" id="GO:0050188">
    <property type="term" value="F:phosphoenolpyruvate mutase activity"/>
    <property type="evidence" value="ECO:0007669"/>
    <property type="project" value="UniProtKB-EC"/>
</dbReference>
<keyword evidence="1" id="KW-0808">Transferase</keyword>
<evidence type="ECO:0000313" key="7">
    <source>
        <dbReference type="Proteomes" id="UP001300692"/>
    </source>
</evidence>
<evidence type="ECO:0000256" key="3">
    <source>
        <dbReference type="ARBA" id="ARBA00023235"/>
    </source>
</evidence>
<evidence type="ECO:0000256" key="1">
    <source>
        <dbReference type="ARBA" id="ARBA00022679"/>
    </source>
</evidence>
<feature type="domain" description="Cytidyltransferase-like" evidence="5">
    <location>
        <begin position="11"/>
        <end position="132"/>
    </location>
</feature>
<dbReference type="Gene3D" id="3.20.20.60">
    <property type="entry name" value="Phosphoenolpyruvate-binding domains"/>
    <property type="match status" value="1"/>
</dbReference>
<dbReference type="RefSeq" id="WP_264138066.1">
    <property type="nucleotide sequence ID" value="NZ_JAOYOD010000001.1"/>
</dbReference>
<keyword evidence="7" id="KW-1185">Reference proteome</keyword>
<dbReference type="InterPro" id="IPR014729">
    <property type="entry name" value="Rossmann-like_a/b/a_fold"/>
</dbReference>
<dbReference type="SUPFAM" id="SSF51621">
    <property type="entry name" value="Phosphoenolpyruvate/pyruvate domain"/>
    <property type="match status" value="1"/>
</dbReference>
<dbReference type="Gene3D" id="3.40.50.620">
    <property type="entry name" value="HUPs"/>
    <property type="match status" value="1"/>
</dbReference>
<dbReference type="InterPro" id="IPR015813">
    <property type="entry name" value="Pyrv/PenolPyrv_kinase-like_dom"/>
</dbReference>
<organism evidence="6 7">
    <name type="scientific">Reichenbachiella ulvae</name>
    <dbReference type="NCBI Taxonomy" id="2980104"/>
    <lineage>
        <taxon>Bacteria</taxon>
        <taxon>Pseudomonadati</taxon>
        <taxon>Bacteroidota</taxon>
        <taxon>Cytophagia</taxon>
        <taxon>Cytophagales</taxon>
        <taxon>Reichenbachiellaceae</taxon>
        <taxon>Reichenbachiella</taxon>
    </lineage>
</organism>
<dbReference type="EC" id="5.4.2.9" evidence="4"/>
<dbReference type="NCBIfam" id="TIGR00125">
    <property type="entry name" value="cyt_tran_rel"/>
    <property type="match status" value="1"/>
</dbReference>
<sequence>MKQVYVGMGTDLIHHGHINIIEIARELGEVTVGLLSDKAVSKYSRMPFLSFDERKKILENLKGVKEVIPQYELDYEENLKKLKPDYVVHGSDWKTGPQRHVRQKVIDMLKEWGGELIEPEYTHGISSTGLRKALKEVGTTPDIRRRLLKRLLESKDIVRVLEAHNGISGLIVEDTKFEAEGEIREFDAMWVSSLTDSTAKGKPDTEYVDRTSRFQTINDILDVTTKPIILDGDTGGIPEHFELLVKNLERLGVSAIVIEDKTGVKRNSLFGTEVEQTLDTIEGFSEKISRGKKAQMTDDFMIFARLESLIAELGMEDALKRAKAYIEAGADGIMIHSRHKDGNEILEFMKKYDKFEVKVPVISVPSSYNQFTENELQAAGFNIVIYANHLLRSAFPAMQKTAQSILEHKRSKEAADQYCMSIKEILTILPN</sequence>
<reference evidence="6 7" key="1">
    <citation type="submission" date="2022-10" db="EMBL/GenBank/DDBJ databases">
        <title>Comparative genomics and taxonomic characterization of three novel marine species of genus Reichenbachiella exhibiting antioxidant and polysaccharide degradation activities.</title>
        <authorList>
            <person name="Muhammad N."/>
            <person name="Lee Y.-J."/>
            <person name="Ko J."/>
            <person name="Kim S.-G."/>
        </authorList>
    </citation>
    <scope>NUCLEOTIDE SEQUENCE [LARGE SCALE GENOMIC DNA]</scope>
    <source>
        <strain evidence="6 7">ABR2-5</strain>
    </source>
</reference>
<dbReference type="PANTHER" id="PTHR43793:SF1">
    <property type="entry name" value="FAD SYNTHASE"/>
    <property type="match status" value="1"/>
</dbReference>
<evidence type="ECO:0000313" key="6">
    <source>
        <dbReference type="EMBL" id="MCV9387241.1"/>
    </source>
</evidence>
<dbReference type="InterPro" id="IPR050385">
    <property type="entry name" value="Archaeal_FAD_synthase"/>
</dbReference>
<dbReference type="Pfam" id="PF01467">
    <property type="entry name" value="CTP_transf_like"/>
    <property type="match status" value="1"/>
</dbReference>
<dbReference type="SUPFAM" id="SSF52374">
    <property type="entry name" value="Nucleotidylyl transferase"/>
    <property type="match status" value="1"/>
</dbReference>
<evidence type="ECO:0000256" key="2">
    <source>
        <dbReference type="ARBA" id="ARBA00022695"/>
    </source>
</evidence>
<dbReference type="InterPro" id="IPR004821">
    <property type="entry name" value="Cyt_trans-like"/>
</dbReference>
<keyword evidence="2" id="KW-0548">Nucleotidyltransferase</keyword>
<dbReference type="PANTHER" id="PTHR43793">
    <property type="entry name" value="FAD SYNTHASE"/>
    <property type="match status" value="1"/>
</dbReference>
<evidence type="ECO:0000256" key="4">
    <source>
        <dbReference type="ARBA" id="ARBA00024063"/>
    </source>
</evidence>
<dbReference type="InterPro" id="IPR012698">
    <property type="entry name" value="PEnolPyrv_PMutase_core"/>
</dbReference>
<dbReference type="InterPro" id="IPR039556">
    <property type="entry name" value="ICL/PEPM"/>
</dbReference>
<dbReference type="InterPro" id="IPR040442">
    <property type="entry name" value="Pyrv_kinase-like_dom_sf"/>
</dbReference>
<keyword evidence="3 6" id="KW-0413">Isomerase</keyword>
<dbReference type="Pfam" id="PF13714">
    <property type="entry name" value="PEP_mutase"/>
    <property type="match status" value="1"/>
</dbReference>
<evidence type="ECO:0000259" key="5">
    <source>
        <dbReference type="Pfam" id="PF01467"/>
    </source>
</evidence>
<dbReference type="CDD" id="cd00377">
    <property type="entry name" value="ICL_PEPM"/>
    <property type="match status" value="1"/>
</dbReference>
<protein>
    <recommendedName>
        <fullName evidence="4">phosphoenolpyruvate mutase</fullName>
        <ecNumber evidence="4">5.4.2.9</ecNumber>
    </recommendedName>
</protein>
<gene>
    <name evidence="6" type="primary">aepX</name>
    <name evidence="6" type="ORF">N7U62_11235</name>
</gene>
<dbReference type="EMBL" id="JAOYOD010000001">
    <property type="protein sequence ID" value="MCV9387241.1"/>
    <property type="molecule type" value="Genomic_DNA"/>
</dbReference>